<evidence type="ECO:0000313" key="10">
    <source>
        <dbReference type="Proteomes" id="UP000448943"/>
    </source>
</evidence>
<dbReference type="GO" id="GO:0003824">
    <property type="term" value="F:catalytic activity"/>
    <property type="evidence" value="ECO:0007669"/>
    <property type="project" value="UniProtKB-KW"/>
</dbReference>
<keyword evidence="10" id="KW-1185">Reference proteome</keyword>
<dbReference type="SUPFAM" id="SSF47336">
    <property type="entry name" value="ACP-like"/>
    <property type="match status" value="1"/>
</dbReference>
<dbReference type="Gene3D" id="1.10.1200.10">
    <property type="entry name" value="ACP-like"/>
    <property type="match status" value="1"/>
</dbReference>
<dbReference type="InterPro" id="IPR025110">
    <property type="entry name" value="AMP-bd_C"/>
</dbReference>
<organism evidence="9 10">
    <name type="scientific">Chengkuizengella marina</name>
    <dbReference type="NCBI Taxonomy" id="2507566"/>
    <lineage>
        <taxon>Bacteria</taxon>
        <taxon>Bacillati</taxon>
        <taxon>Bacillota</taxon>
        <taxon>Bacilli</taxon>
        <taxon>Bacillales</taxon>
        <taxon>Paenibacillaceae</taxon>
        <taxon>Chengkuizengella</taxon>
    </lineage>
</organism>
<dbReference type="InterPro" id="IPR010071">
    <property type="entry name" value="AA_adenyl_dom"/>
</dbReference>
<comment type="caution">
    <text evidence="9">The sequence shown here is derived from an EMBL/GenBank/DDBJ whole genome shotgun (WGS) entry which is preliminary data.</text>
</comment>
<keyword evidence="5" id="KW-0677">Repeat</keyword>
<dbReference type="GO" id="GO:0008610">
    <property type="term" value="P:lipid biosynthetic process"/>
    <property type="evidence" value="ECO:0007669"/>
    <property type="project" value="UniProtKB-ARBA"/>
</dbReference>
<comment type="cofactor">
    <cofactor evidence="1">
        <name>pantetheine 4'-phosphate</name>
        <dbReference type="ChEBI" id="CHEBI:47942"/>
    </cofactor>
</comment>
<dbReference type="SUPFAM" id="SSF56801">
    <property type="entry name" value="Acetyl-CoA synthetase-like"/>
    <property type="match status" value="1"/>
</dbReference>
<keyword evidence="3" id="KW-0596">Phosphopantetheine</keyword>
<dbReference type="PANTHER" id="PTHR45527:SF1">
    <property type="entry name" value="FATTY ACID SYNTHASE"/>
    <property type="match status" value="1"/>
</dbReference>
<comment type="similarity">
    <text evidence="2">Belongs to the ATP-dependent AMP-binding enzyme family.</text>
</comment>
<sequence>MLSGNKKIDKENIDNILALSPTQEGMLFHYLKNKEKNEYFQQLSLHLSGEICVERIQKSWQHVTETNEMLRTIFRWAKLKHSVQIVLKYVEVPFRVVDYSNYTVKEQAQLLQELKEQDKQKGVDIETSPFRVIVCLLAENRCEMIITWHHILFDGWSNSILINEFMNAYKDFYVGHQPLQYNKTKFKEFISWHKNQEKYKQKLYWESYFIDFEQYSSLPYDVEHVQVSSQNDIVFTSLTTLETEKINNFTKQNDITLASLFYTAWGILLQKYNQTNDVIFGTTVSGRTHFTKAIEDEMVGLFIHTIPLRVHSKYSDTVKDVIHFVDRSLQLRSEYENTSLVDIEQYAGFNTEQPLFQSIVVLENYPLDISNQKDSLLKIDGYDIVETTNFDLTLGLKTFSDLFEIEFSYDTNKFSKQMIQRMGGHFTFILKQIIHHPELKLSELELVTSIEKEQILNSFNPLIVKDSKIDLIHLMFEKQVEKSPNQIAVVFDGIQYTYKEINEKANQLARYLRKKGISSNDRVAITIERSAYLIISTLGVLKVGATYIPIDENFSSERISYILKDSQAEVWITQSGMEEEIKFDGLVFHVYDEDIYKGNAANLQNTYHMTNIAYIIYTSGSTGNPKGVKVTQTNLSNYVEAFQREFNLTRNDVILQQSSFSFDQFVEEVFPILLNGGSIVMARKLEVMDMRTLLQLIHDHHISIISCSPLLLNELNKQQGLEKVHTFISGGDILKYEFFSNLVINSKVYNTYGPTEATVCATYYQCGMDSLKNIPIGRPIHNYNVYILDELNHLMPIGVNGEICITGHGIASGYVNHEQLTNEKFRMDPFQSHLRMYKTGDMGKWLPDGTIQYLGRNDEQIKIRGFRIELGEIEFNLRSHYAVEEAFILAVDDVYGQKQIAAYVKLIEEVDSIEFKNFLSEKLPHYMIPSSFYTIDKIPKTNNGKLDKKQLMQCKDRLNEEILDDESFISESEQKIKQLWKEVLEVEKVGIHDQFFDIGGNSILLMQVHSQLEKRFNWELNIVDLFNHPTIAKLAKFIDHKHQEIDVVGILNFQKLPSNYFHMNNMQASGMNRVHYRIESDLVKSMRLIASDHQVNLLDILLAMYLYMFTEVSVEKIAQVQYLKEYGEEVIPLKIELHKLGGFNQLFQAVNKLRRGVGETYTLNAIHHLTLKKKKNFILPFIHFNTDISIDAKFLEIFEISCCVEVDEKTDTLTLTFTFNDRKLKKDKMSFLIKAYVNLLKQLVKNTVSSKKEHSI</sequence>
<dbReference type="Gene3D" id="2.30.38.10">
    <property type="entry name" value="Luciferase, Domain 3"/>
    <property type="match status" value="1"/>
</dbReference>
<proteinExistence type="inferred from homology"/>
<dbReference type="Pfam" id="PF13193">
    <property type="entry name" value="AMP-binding_C"/>
    <property type="match status" value="1"/>
</dbReference>
<evidence type="ECO:0000259" key="8">
    <source>
        <dbReference type="PROSITE" id="PS50075"/>
    </source>
</evidence>
<dbReference type="NCBIfam" id="TIGR01733">
    <property type="entry name" value="AA-adenyl-dom"/>
    <property type="match status" value="1"/>
</dbReference>
<evidence type="ECO:0000256" key="4">
    <source>
        <dbReference type="ARBA" id="ARBA00022553"/>
    </source>
</evidence>
<evidence type="ECO:0000313" key="9">
    <source>
        <dbReference type="EMBL" id="NBI27597.1"/>
    </source>
</evidence>
<evidence type="ECO:0000256" key="7">
    <source>
        <dbReference type="ARBA" id="ARBA00023268"/>
    </source>
</evidence>
<dbReference type="GO" id="GO:0031177">
    <property type="term" value="F:phosphopantetheine binding"/>
    <property type="evidence" value="ECO:0007669"/>
    <property type="project" value="InterPro"/>
</dbReference>
<dbReference type="GO" id="GO:0044550">
    <property type="term" value="P:secondary metabolite biosynthetic process"/>
    <property type="evidence" value="ECO:0007669"/>
    <property type="project" value="TreeGrafter"/>
</dbReference>
<dbReference type="Proteomes" id="UP000448943">
    <property type="component" value="Unassembled WGS sequence"/>
</dbReference>
<dbReference type="Gene3D" id="3.40.50.980">
    <property type="match status" value="2"/>
</dbReference>
<keyword evidence="6" id="KW-0045">Antibiotic biosynthesis</keyword>
<dbReference type="InterPro" id="IPR020806">
    <property type="entry name" value="PKS_PP-bd"/>
</dbReference>
<dbReference type="GO" id="GO:0005737">
    <property type="term" value="C:cytoplasm"/>
    <property type="evidence" value="ECO:0007669"/>
    <property type="project" value="TreeGrafter"/>
</dbReference>
<dbReference type="Gene3D" id="3.30.300.30">
    <property type="match status" value="1"/>
</dbReference>
<evidence type="ECO:0000256" key="2">
    <source>
        <dbReference type="ARBA" id="ARBA00006432"/>
    </source>
</evidence>
<dbReference type="PROSITE" id="PS50075">
    <property type="entry name" value="CARRIER"/>
    <property type="match status" value="1"/>
</dbReference>
<reference evidence="9 10" key="1">
    <citation type="submission" date="2019-01" db="EMBL/GenBank/DDBJ databases">
        <title>Chengkuizengella sp. nov., isolated from deep-sea sediment of East Pacific Ocean.</title>
        <authorList>
            <person name="Yang J."/>
            <person name="Lai Q."/>
            <person name="Shao Z."/>
        </authorList>
    </citation>
    <scope>NUCLEOTIDE SEQUENCE [LARGE SCALE GENOMIC DNA]</scope>
    <source>
        <strain evidence="9 10">YPA3-1-1</strain>
    </source>
</reference>
<evidence type="ECO:0000256" key="6">
    <source>
        <dbReference type="ARBA" id="ARBA00023194"/>
    </source>
</evidence>
<protein>
    <submittedName>
        <fullName evidence="9">Amino acid adenylation domain-containing protein</fullName>
    </submittedName>
</protein>
<dbReference type="EMBL" id="SIJB01000004">
    <property type="protein sequence ID" value="NBI27597.1"/>
    <property type="molecule type" value="Genomic_DNA"/>
</dbReference>
<dbReference type="Pfam" id="PF00668">
    <property type="entry name" value="Condensation"/>
    <property type="match status" value="1"/>
</dbReference>
<dbReference type="GO" id="GO:0017000">
    <property type="term" value="P:antibiotic biosynthetic process"/>
    <property type="evidence" value="ECO:0007669"/>
    <property type="project" value="UniProtKB-KW"/>
</dbReference>
<evidence type="ECO:0000256" key="1">
    <source>
        <dbReference type="ARBA" id="ARBA00001957"/>
    </source>
</evidence>
<dbReference type="FunFam" id="3.40.50.980:FF:000001">
    <property type="entry name" value="Non-ribosomal peptide synthetase"/>
    <property type="match status" value="1"/>
</dbReference>
<dbReference type="InterPro" id="IPR020845">
    <property type="entry name" value="AMP-binding_CS"/>
</dbReference>
<dbReference type="Pfam" id="PF00550">
    <property type="entry name" value="PP-binding"/>
    <property type="match status" value="1"/>
</dbReference>
<dbReference type="Gene3D" id="3.30.559.10">
    <property type="entry name" value="Chloramphenicol acetyltransferase-like domain"/>
    <property type="match status" value="1"/>
</dbReference>
<dbReference type="InterPro" id="IPR036736">
    <property type="entry name" value="ACP-like_sf"/>
</dbReference>
<dbReference type="InterPro" id="IPR045851">
    <property type="entry name" value="AMP-bd_C_sf"/>
</dbReference>
<name>A0A6N9PX65_9BACL</name>
<dbReference type="InterPro" id="IPR009081">
    <property type="entry name" value="PP-bd_ACP"/>
</dbReference>
<dbReference type="InterPro" id="IPR000873">
    <property type="entry name" value="AMP-dep_synth/lig_dom"/>
</dbReference>
<dbReference type="FunFam" id="1.10.1200.10:FF:000005">
    <property type="entry name" value="Nonribosomal peptide synthetase 1"/>
    <property type="match status" value="1"/>
</dbReference>
<keyword evidence="7" id="KW-0511">Multifunctional enzyme</keyword>
<dbReference type="Pfam" id="PF00501">
    <property type="entry name" value="AMP-binding"/>
    <property type="match status" value="1"/>
</dbReference>
<dbReference type="Gene3D" id="3.30.559.30">
    <property type="entry name" value="Nonribosomal peptide synthetase, condensation domain"/>
    <property type="match status" value="1"/>
</dbReference>
<dbReference type="InterPro" id="IPR001242">
    <property type="entry name" value="Condensation_dom"/>
</dbReference>
<dbReference type="AlphaFoldDB" id="A0A6N9PX65"/>
<feature type="domain" description="Carrier" evidence="8">
    <location>
        <begin position="967"/>
        <end position="1042"/>
    </location>
</feature>
<gene>
    <name evidence="9" type="ORF">ERL59_01260</name>
</gene>
<dbReference type="GO" id="GO:0043041">
    <property type="term" value="P:amino acid activation for nonribosomal peptide biosynthetic process"/>
    <property type="evidence" value="ECO:0007669"/>
    <property type="project" value="TreeGrafter"/>
</dbReference>
<dbReference type="PANTHER" id="PTHR45527">
    <property type="entry name" value="NONRIBOSOMAL PEPTIDE SYNTHETASE"/>
    <property type="match status" value="1"/>
</dbReference>
<dbReference type="PROSITE" id="PS00455">
    <property type="entry name" value="AMP_BINDING"/>
    <property type="match status" value="1"/>
</dbReference>
<evidence type="ECO:0000256" key="5">
    <source>
        <dbReference type="ARBA" id="ARBA00022737"/>
    </source>
</evidence>
<keyword evidence="4" id="KW-0597">Phosphoprotein</keyword>
<evidence type="ECO:0000256" key="3">
    <source>
        <dbReference type="ARBA" id="ARBA00022450"/>
    </source>
</evidence>
<dbReference type="InterPro" id="IPR023213">
    <property type="entry name" value="CAT-like_dom_sf"/>
</dbReference>
<dbReference type="SUPFAM" id="SSF52777">
    <property type="entry name" value="CoA-dependent acyltransferases"/>
    <property type="match status" value="2"/>
</dbReference>
<dbReference type="SMART" id="SM00823">
    <property type="entry name" value="PKS_PP"/>
    <property type="match status" value="1"/>
</dbReference>
<accession>A0A6N9PX65</accession>